<evidence type="ECO:0000256" key="2">
    <source>
        <dbReference type="ARBA" id="ARBA00005766"/>
    </source>
</evidence>
<gene>
    <name evidence="13" type="ORF">OCBIM_22020862mg</name>
</gene>
<organism evidence="13">
    <name type="scientific">Octopus bimaculoides</name>
    <name type="common">California two-spotted octopus</name>
    <dbReference type="NCBI Taxonomy" id="37653"/>
    <lineage>
        <taxon>Eukaryota</taxon>
        <taxon>Metazoa</taxon>
        <taxon>Spiralia</taxon>
        <taxon>Lophotrochozoa</taxon>
        <taxon>Mollusca</taxon>
        <taxon>Cephalopoda</taxon>
        <taxon>Coleoidea</taxon>
        <taxon>Octopodiformes</taxon>
        <taxon>Octopoda</taxon>
        <taxon>Incirrata</taxon>
        <taxon>Octopodidae</taxon>
        <taxon>Octopus</taxon>
    </lineage>
</organism>
<dbReference type="PANTHER" id="PTHR12454">
    <property type="entry name" value="TRIMERIC INTRACELLULAR CATION CHANNEL"/>
    <property type="match status" value="1"/>
</dbReference>
<dbReference type="GO" id="GO:0005267">
    <property type="term" value="F:potassium channel activity"/>
    <property type="evidence" value="ECO:0007669"/>
    <property type="project" value="UniProtKB-KW"/>
</dbReference>
<dbReference type="EMBL" id="KQ418971">
    <property type="protein sequence ID" value="KOF85071.1"/>
    <property type="molecule type" value="Genomic_DNA"/>
</dbReference>
<dbReference type="GO" id="GO:0016020">
    <property type="term" value="C:membrane"/>
    <property type="evidence" value="ECO:0007669"/>
    <property type="project" value="InterPro"/>
</dbReference>
<feature type="transmembrane region" description="Helical" evidence="12">
    <location>
        <begin position="90"/>
        <end position="109"/>
    </location>
</feature>
<dbReference type="Pfam" id="PF05197">
    <property type="entry name" value="TRIC"/>
    <property type="match status" value="1"/>
</dbReference>
<evidence type="ECO:0008006" key="14">
    <source>
        <dbReference type="Google" id="ProtNLM"/>
    </source>
</evidence>
<evidence type="ECO:0000256" key="8">
    <source>
        <dbReference type="ARBA" id="ARBA00022989"/>
    </source>
</evidence>
<dbReference type="GO" id="GO:0012505">
    <property type="term" value="C:endomembrane system"/>
    <property type="evidence" value="ECO:0007669"/>
    <property type="project" value="UniProtKB-SubCell"/>
</dbReference>
<sequence>MDPQTFLNIAQTVTKLKMYPYFDIAHYTMMCLSVREDTPNQDSESDNTFSRKHPVCCWLSCMLTCFAGSILANLLLGEACLIPFKNHTDILTATAVWYLIFYSPFDIVYKLVKFLPFKLCIGTLKETQRAHKVYHGVTYTAKLFPHAYLLIVIIGTVKGAGSGIIKAFDRFLRGIWVPNSNEFLQPSLYTKACLIASIIFVLEKTSVIEAPHAVIYFGVVIFFVYFKLSSLLFGIHDPFVPFENLFCAIFLGGMWDAMRRAISSSKSSDDSGKSKSEKKND</sequence>
<evidence type="ECO:0000256" key="10">
    <source>
        <dbReference type="ARBA" id="ARBA00023136"/>
    </source>
</evidence>
<dbReference type="GO" id="GO:0042802">
    <property type="term" value="F:identical protein binding"/>
    <property type="evidence" value="ECO:0007669"/>
    <property type="project" value="InterPro"/>
</dbReference>
<dbReference type="AlphaFoldDB" id="A0A0L8H710"/>
<name>A0A0L8H710_OCTBM</name>
<keyword evidence="5 12" id="KW-0812">Transmembrane</keyword>
<comment type="subcellular location">
    <subcellularLocation>
        <location evidence="1">Endomembrane system</location>
        <topology evidence="1">Multi-pass membrane protein</topology>
    </subcellularLocation>
</comment>
<dbReference type="PANTHER" id="PTHR12454:SF11">
    <property type="entry name" value="GH25683P"/>
    <property type="match status" value="1"/>
</dbReference>
<comment type="similarity">
    <text evidence="2">Belongs to the TMEM38 family.</text>
</comment>
<proteinExistence type="inferred from homology"/>
<dbReference type="KEGG" id="obi:106872408"/>
<keyword evidence="7" id="KW-0630">Potassium</keyword>
<keyword evidence="11" id="KW-0407">Ion channel</keyword>
<feature type="transmembrane region" description="Helical" evidence="12">
    <location>
        <begin position="147"/>
        <end position="168"/>
    </location>
</feature>
<dbReference type="OMA" id="FSKMAMF"/>
<evidence type="ECO:0000256" key="12">
    <source>
        <dbReference type="SAM" id="Phobius"/>
    </source>
</evidence>
<evidence type="ECO:0000256" key="1">
    <source>
        <dbReference type="ARBA" id="ARBA00004127"/>
    </source>
</evidence>
<evidence type="ECO:0000256" key="4">
    <source>
        <dbReference type="ARBA" id="ARBA00022538"/>
    </source>
</evidence>
<evidence type="ECO:0000256" key="6">
    <source>
        <dbReference type="ARBA" id="ARBA00022826"/>
    </source>
</evidence>
<evidence type="ECO:0000256" key="5">
    <source>
        <dbReference type="ARBA" id="ARBA00022692"/>
    </source>
</evidence>
<evidence type="ECO:0000313" key="13">
    <source>
        <dbReference type="EMBL" id="KOF85071.1"/>
    </source>
</evidence>
<evidence type="ECO:0000256" key="3">
    <source>
        <dbReference type="ARBA" id="ARBA00022448"/>
    </source>
</evidence>
<reference evidence="13" key="1">
    <citation type="submission" date="2015-07" db="EMBL/GenBank/DDBJ databases">
        <title>MeaNS - Measles Nucleotide Surveillance Program.</title>
        <authorList>
            <person name="Tran T."/>
            <person name="Druce J."/>
        </authorList>
    </citation>
    <scope>NUCLEOTIDE SEQUENCE</scope>
    <source>
        <strain evidence="13">UCB-OBI-ISO-001</strain>
        <tissue evidence="13">Gonad</tissue>
    </source>
</reference>
<protein>
    <recommendedName>
        <fullName evidence="14">Trimeric intracellular cation channel type B</fullName>
    </recommendedName>
</protein>
<dbReference type="InterPro" id="IPR007866">
    <property type="entry name" value="TRIC_channel"/>
</dbReference>
<keyword evidence="4" id="KW-0633">Potassium transport</keyword>
<feature type="transmembrane region" description="Helical" evidence="12">
    <location>
        <begin position="55"/>
        <end position="84"/>
    </location>
</feature>
<keyword evidence="8 12" id="KW-1133">Transmembrane helix</keyword>
<evidence type="ECO:0000256" key="7">
    <source>
        <dbReference type="ARBA" id="ARBA00022958"/>
    </source>
</evidence>
<evidence type="ECO:0000256" key="9">
    <source>
        <dbReference type="ARBA" id="ARBA00023065"/>
    </source>
</evidence>
<feature type="transmembrane region" description="Helical" evidence="12">
    <location>
        <begin position="214"/>
        <end position="233"/>
    </location>
</feature>
<evidence type="ECO:0000256" key="11">
    <source>
        <dbReference type="ARBA" id="ARBA00023303"/>
    </source>
</evidence>
<dbReference type="STRING" id="37653.A0A0L8H710"/>
<keyword evidence="9" id="KW-0406">Ion transport</keyword>
<keyword evidence="10 12" id="KW-0472">Membrane</keyword>
<accession>A0A0L8H710</accession>
<keyword evidence="3" id="KW-0813">Transport</keyword>
<dbReference type="OrthoDB" id="195817at2759"/>
<keyword evidence="6" id="KW-0631">Potassium channel</keyword>